<dbReference type="EMBL" id="OA564314">
    <property type="protein sequence ID" value="CAD7193786.1"/>
    <property type="molecule type" value="Genomic_DNA"/>
</dbReference>
<feature type="region of interest" description="Disordered" evidence="1">
    <location>
        <begin position="120"/>
        <end position="150"/>
    </location>
</feature>
<evidence type="ECO:0000313" key="2">
    <source>
        <dbReference type="EMBL" id="CAD7193786.1"/>
    </source>
</evidence>
<feature type="compositionally biased region" description="Low complexity" evidence="1">
    <location>
        <begin position="131"/>
        <end position="143"/>
    </location>
</feature>
<proteinExistence type="predicted"/>
<dbReference type="AlphaFoldDB" id="A0A7R8Z4K3"/>
<sequence length="197" mass="21584">MDPGSDLVSDYLEMSQPWSGGNLQSSVDPKYFTFPAPKQGYIRPTASGLKLLRSVGELESFNTGIAGVGLVLGYSERPACCERYSSVKSHQSVTAAAASQQPSAVRCCAGARHYRRAGGMERSRLKASLGNSNTINNDTNNNNNEEEDGFPIPTIYRERSMQGWRSVEKVSEDGLSTELFLESDAQFLNYPVGEQRD</sequence>
<evidence type="ECO:0000256" key="1">
    <source>
        <dbReference type="SAM" id="MobiDB-lite"/>
    </source>
</evidence>
<gene>
    <name evidence="2" type="ORF">TDIB3V08_LOCUS226</name>
</gene>
<reference evidence="2" key="1">
    <citation type="submission" date="2020-11" db="EMBL/GenBank/DDBJ databases">
        <authorList>
            <person name="Tran Van P."/>
        </authorList>
    </citation>
    <scope>NUCLEOTIDE SEQUENCE</scope>
</reference>
<accession>A0A7R8Z4K3</accession>
<organism evidence="2">
    <name type="scientific">Timema douglasi</name>
    <name type="common">Walking stick</name>
    <dbReference type="NCBI Taxonomy" id="61478"/>
    <lineage>
        <taxon>Eukaryota</taxon>
        <taxon>Metazoa</taxon>
        <taxon>Ecdysozoa</taxon>
        <taxon>Arthropoda</taxon>
        <taxon>Hexapoda</taxon>
        <taxon>Insecta</taxon>
        <taxon>Pterygota</taxon>
        <taxon>Neoptera</taxon>
        <taxon>Polyneoptera</taxon>
        <taxon>Phasmatodea</taxon>
        <taxon>Timematodea</taxon>
        <taxon>Timematoidea</taxon>
        <taxon>Timematidae</taxon>
        <taxon>Timema</taxon>
    </lineage>
</organism>
<protein>
    <submittedName>
        <fullName evidence="2">Uncharacterized protein</fullName>
    </submittedName>
</protein>
<name>A0A7R8Z4K3_TIMDO</name>